<evidence type="ECO:0000313" key="11">
    <source>
        <dbReference type="EMBL" id="KAL3888577.1"/>
    </source>
</evidence>
<dbReference type="GO" id="GO:0008270">
    <property type="term" value="F:zinc ion binding"/>
    <property type="evidence" value="ECO:0007669"/>
    <property type="project" value="UniProtKB-KW"/>
</dbReference>
<dbReference type="Proteomes" id="UP001634394">
    <property type="component" value="Unassembled WGS sequence"/>
</dbReference>
<keyword evidence="1" id="KW-0597">Phosphoprotein</keyword>
<dbReference type="PROSITE" id="PS50119">
    <property type="entry name" value="ZF_BBOX"/>
    <property type="match status" value="1"/>
</dbReference>
<keyword evidence="12" id="KW-1185">Reference proteome</keyword>
<dbReference type="InterPro" id="IPR001841">
    <property type="entry name" value="Znf_RING"/>
</dbReference>
<dbReference type="AlphaFoldDB" id="A0ABD3XU10"/>
<evidence type="ECO:0000259" key="9">
    <source>
        <dbReference type="PROSITE" id="PS50089"/>
    </source>
</evidence>
<proteinExistence type="predicted"/>
<keyword evidence="2" id="KW-0479">Metal-binding</keyword>
<dbReference type="PROSITE" id="PS50089">
    <property type="entry name" value="ZF_RING_2"/>
    <property type="match status" value="1"/>
</dbReference>
<evidence type="ECO:0008006" key="13">
    <source>
        <dbReference type="Google" id="ProtNLM"/>
    </source>
</evidence>
<keyword evidence="8" id="KW-0175">Coiled coil</keyword>
<dbReference type="CDD" id="cd19757">
    <property type="entry name" value="Bbox1"/>
    <property type="match status" value="1"/>
</dbReference>
<evidence type="ECO:0000256" key="2">
    <source>
        <dbReference type="ARBA" id="ARBA00022723"/>
    </source>
</evidence>
<dbReference type="PANTHER" id="PTHR25462:SF296">
    <property type="entry name" value="MEIOTIC P26, ISOFORM F"/>
    <property type="match status" value="1"/>
</dbReference>
<protein>
    <recommendedName>
        <fullName evidence="13">Tripartite motif-containing protein 2</fullName>
    </recommendedName>
</protein>
<dbReference type="InterPro" id="IPR011042">
    <property type="entry name" value="6-blade_b-propeller_TolB-like"/>
</dbReference>
<accession>A0ABD3XU10</accession>
<dbReference type="EMBL" id="JBJQND010000001">
    <property type="protein sequence ID" value="KAL3888577.1"/>
    <property type="molecule type" value="Genomic_DNA"/>
</dbReference>
<dbReference type="SUPFAM" id="SSF63829">
    <property type="entry name" value="Calcium-dependent phosphotriesterase"/>
    <property type="match status" value="1"/>
</dbReference>
<dbReference type="PROSITE" id="PS00518">
    <property type="entry name" value="ZF_RING_1"/>
    <property type="match status" value="1"/>
</dbReference>
<feature type="domain" description="B box-type" evidence="10">
    <location>
        <begin position="95"/>
        <end position="145"/>
    </location>
</feature>
<evidence type="ECO:0000256" key="7">
    <source>
        <dbReference type="PROSITE-ProRule" id="PRU00504"/>
    </source>
</evidence>
<sequence>MASANIDNDDGPACPICLGQFNIPRQLPCAHSFCQSCLQSYISTKMENNSTLKQIECPLCKQVACPSRLDQPTCQWASLFPANTLLQSIMSKKSNDNRICDACNTEGVSVLAKCFCTVCEEALCDECLKGHRKQKMSKNHTVVTMDELLSNPQNVLKFADGFTCSEHGGQGIKFYCSDHKVSCCGTCSFLGHKTCANVIDLREDIPNVLKQCNVAKVIEDLKNVESHLKTFYEMTESNINTLESQVKGLADKIAEVRRKINEALDDLETRVKEEANRLYKEETVIRQEESHHCLSLMHAVKNSYAIFETVRKYGSESQKFLMTEKMTSQLSFYYTQIRGKFDSTDTVNLQLEFAPLVESILSQSFGDIGKLVTIKCANSFPLLCLQKPTKVCQVEKANVINVKVPDGTKPFYTGITFLSENRVMLADLNNSKCILLSSTYQFISSFTLSQEPWDMSVMDNEEVAVSLPEQKKVQIMSICDDRISPVRTITTKHPCYGIAYAGQNTIVITGKCGTDKYYWSLINMNGDVKSFHQFDCTDSYFNHVALDKDKTQVYVTSPGNNSLLGFDIDGKRQFTYSPDNLRFPSGVSVDWDDNIYVLGFNSHNIHQLSPDGSVLQVIQDGVPKNPRGIYFDKSKYLFYLTKVPDAGNLYVYHFK</sequence>
<evidence type="ECO:0000256" key="1">
    <source>
        <dbReference type="ARBA" id="ARBA00022553"/>
    </source>
</evidence>
<reference evidence="11 12" key="1">
    <citation type="submission" date="2024-11" db="EMBL/GenBank/DDBJ databases">
        <title>Chromosome-level genome assembly of the freshwater bivalve Anodonta woodiana.</title>
        <authorList>
            <person name="Chen X."/>
        </authorList>
    </citation>
    <scope>NUCLEOTIDE SEQUENCE [LARGE SCALE GENOMIC DNA]</scope>
    <source>
        <strain evidence="11">MN2024</strain>
        <tissue evidence="11">Gills</tissue>
    </source>
</reference>
<dbReference type="InterPro" id="IPR017907">
    <property type="entry name" value="Znf_RING_CS"/>
</dbReference>
<dbReference type="InterPro" id="IPR013083">
    <property type="entry name" value="Znf_RING/FYVE/PHD"/>
</dbReference>
<dbReference type="SMART" id="SM00184">
    <property type="entry name" value="RING"/>
    <property type="match status" value="1"/>
</dbReference>
<gene>
    <name evidence="11" type="ORF">ACJMK2_000942</name>
</gene>
<keyword evidence="3" id="KW-0677">Repeat</keyword>
<dbReference type="Gene3D" id="3.30.40.10">
    <property type="entry name" value="Zinc/RING finger domain, C3HC4 (zinc finger)"/>
    <property type="match status" value="1"/>
</dbReference>
<feature type="coiled-coil region" evidence="8">
    <location>
        <begin position="232"/>
        <end position="277"/>
    </location>
</feature>
<keyword evidence="5" id="KW-0862">Zinc</keyword>
<dbReference type="Gene3D" id="3.30.160.60">
    <property type="entry name" value="Classic Zinc Finger"/>
    <property type="match status" value="1"/>
</dbReference>
<dbReference type="SUPFAM" id="SSF57845">
    <property type="entry name" value="B-box zinc-binding domain"/>
    <property type="match status" value="1"/>
</dbReference>
<organism evidence="11 12">
    <name type="scientific">Sinanodonta woodiana</name>
    <name type="common">Chinese pond mussel</name>
    <name type="synonym">Anodonta woodiana</name>
    <dbReference type="NCBI Taxonomy" id="1069815"/>
    <lineage>
        <taxon>Eukaryota</taxon>
        <taxon>Metazoa</taxon>
        <taxon>Spiralia</taxon>
        <taxon>Lophotrochozoa</taxon>
        <taxon>Mollusca</taxon>
        <taxon>Bivalvia</taxon>
        <taxon>Autobranchia</taxon>
        <taxon>Heteroconchia</taxon>
        <taxon>Palaeoheterodonta</taxon>
        <taxon>Unionida</taxon>
        <taxon>Unionoidea</taxon>
        <taxon>Unionidae</taxon>
        <taxon>Unioninae</taxon>
        <taxon>Sinanodonta</taxon>
    </lineage>
</organism>
<dbReference type="InterPro" id="IPR000315">
    <property type="entry name" value="Znf_B-box"/>
</dbReference>
<evidence type="ECO:0000256" key="4">
    <source>
        <dbReference type="ARBA" id="ARBA00022771"/>
    </source>
</evidence>
<evidence type="ECO:0000256" key="8">
    <source>
        <dbReference type="SAM" id="Coils"/>
    </source>
</evidence>
<dbReference type="InterPro" id="IPR047153">
    <property type="entry name" value="TRIM45/56/19-like"/>
</dbReference>
<evidence type="ECO:0000256" key="3">
    <source>
        <dbReference type="ARBA" id="ARBA00022737"/>
    </source>
</evidence>
<evidence type="ECO:0000313" key="12">
    <source>
        <dbReference type="Proteomes" id="UP001634394"/>
    </source>
</evidence>
<dbReference type="InterPro" id="IPR027370">
    <property type="entry name" value="Znf-RING_euk"/>
</dbReference>
<dbReference type="PROSITE" id="PS51125">
    <property type="entry name" value="NHL"/>
    <property type="match status" value="1"/>
</dbReference>
<dbReference type="Gene3D" id="2.120.10.30">
    <property type="entry name" value="TolB, C-terminal domain"/>
    <property type="match status" value="1"/>
</dbReference>
<feature type="domain" description="RING-type" evidence="9">
    <location>
        <begin position="14"/>
        <end position="61"/>
    </location>
</feature>
<name>A0ABD3XU10_SINWO</name>
<dbReference type="PANTHER" id="PTHR25462">
    <property type="entry name" value="BONUS, ISOFORM C-RELATED"/>
    <property type="match status" value="1"/>
</dbReference>
<evidence type="ECO:0000256" key="5">
    <source>
        <dbReference type="ARBA" id="ARBA00022833"/>
    </source>
</evidence>
<dbReference type="Pfam" id="PF13445">
    <property type="entry name" value="zf-RING_UBOX"/>
    <property type="match status" value="1"/>
</dbReference>
<dbReference type="SUPFAM" id="SSF57850">
    <property type="entry name" value="RING/U-box"/>
    <property type="match status" value="1"/>
</dbReference>
<evidence type="ECO:0000259" key="10">
    <source>
        <dbReference type="PROSITE" id="PS50119"/>
    </source>
</evidence>
<dbReference type="InterPro" id="IPR001258">
    <property type="entry name" value="NHL_repeat"/>
</dbReference>
<comment type="caution">
    <text evidence="11">The sequence shown here is derived from an EMBL/GenBank/DDBJ whole genome shotgun (WGS) entry which is preliminary data.</text>
</comment>
<evidence type="ECO:0000256" key="6">
    <source>
        <dbReference type="PROSITE-ProRule" id="PRU00024"/>
    </source>
</evidence>
<keyword evidence="4 6" id="KW-0863">Zinc-finger</keyword>
<feature type="repeat" description="NHL" evidence="7">
    <location>
        <begin position="570"/>
        <end position="611"/>
    </location>
</feature>